<keyword evidence="3" id="KW-1185">Reference proteome</keyword>
<evidence type="ECO:0000256" key="1">
    <source>
        <dbReference type="SAM" id="Phobius"/>
    </source>
</evidence>
<organism evidence="2 3">
    <name type="scientific">Novosphingobium arvoryzae</name>
    <dbReference type="NCBI Taxonomy" id="1256514"/>
    <lineage>
        <taxon>Bacteria</taxon>
        <taxon>Pseudomonadati</taxon>
        <taxon>Pseudomonadota</taxon>
        <taxon>Alphaproteobacteria</taxon>
        <taxon>Sphingomonadales</taxon>
        <taxon>Sphingomonadaceae</taxon>
        <taxon>Novosphingobium</taxon>
    </lineage>
</organism>
<dbReference type="Proteomes" id="UP000634139">
    <property type="component" value="Unassembled WGS sequence"/>
</dbReference>
<dbReference type="InterPro" id="IPR005625">
    <property type="entry name" value="PepSY-ass_TM"/>
</dbReference>
<keyword evidence="1" id="KW-1133">Transmembrane helix</keyword>
<proteinExistence type="predicted"/>
<evidence type="ECO:0000313" key="3">
    <source>
        <dbReference type="Proteomes" id="UP000634139"/>
    </source>
</evidence>
<keyword evidence="1" id="KW-0812">Transmembrane</keyword>
<dbReference type="EMBL" id="BMZD01000003">
    <property type="protein sequence ID" value="GGZ96746.1"/>
    <property type="molecule type" value="Genomic_DNA"/>
</dbReference>
<protein>
    <recommendedName>
        <fullName evidence="4">PepSY domain-containing protein</fullName>
    </recommendedName>
</protein>
<dbReference type="Pfam" id="PF03929">
    <property type="entry name" value="PepSY_TM"/>
    <property type="match status" value="1"/>
</dbReference>
<keyword evidence="1" id="KW-0472">Membrane</keyword>
<gene>
    <name evidence="2" type="ORF">GCM10011617_16680</name>
</gene>
<accession>A0A918RHJ0</accession>
<dbReference type="AlphaFoldDB" id="A0A918RHJ0"/>
<feature type="transmembrane region" description="Helical" evidence="1">
    <location>
        <begin position="195"/>
        <end position="215"/>
    </location>
</feature>
<reference evidence="2" key="1">
    <citation type="journal article" date="2014" name="Int. J. Syst. Evol. Microbiol.">
        <title>Complete genome sequence of Corynebacterium casei LMG S-19264T (=DSM 44701T), isolated from a smear-ripened cheese.</title>
        <authorList>
            <consortium name="US DOE Joint Genome Institute (JGI-PGF)"/>
            <person name="Walter F."/>
            <person name="Albersmeier A."/>
            <person name="Kalinowski J."/>
            <person name="Ruckert C."/>
        </authorList>
    </citation>
    <scope>NUCLEOTIDE SEQUENCE</scope>
    <source>
        <strain evidence="2">KCTC 32422</strain>
    </source>
</reference>
<name>A0A918RHJ0_9SPHN</name>
<sequence>MRHFARWHIWLGWLIAIPLLLWTASGLLMVLRPIEEVRGTTLHRDHPPQPVRITLSGGQTGALLLREGQLLNQRGKSILLATAMDGTVTRIDLSDGNVPLPPVDEAEARRAVAHAIKGGDRVAAVRFYPANAVPFDFRRPMPVWQVTLDDQTRVYVGRATGEIEAVRTRWWRAFDFMWGLHIMDPVEREDTSHPLLIASAALALLGVLLGSALLFRRRRAPRS</sequence>
<reference evidence="2" key="2">
    <citation type="submission" date="2020-09" db="EMBL/GenBank/DDBJ databases">
        <authorList>
            <person name="Sun Q."/>
            <person name="Kim S."/>
        </authorList>
    </citation>
    <scope>NUCLEOTIDE SEQUENCE</scope>
    <source>
        <strain evidence="2">KCTC 32422</strain>
    </source>
</reference>
<evidence type="ECO:0008006" key="4">
    <source>
        <dbReference type="Google" id="ProtNLM"/>
    </source>
</evidence>
<comment type="caution">
    <text evidence="2">The sequence shown here is derived from an EMBL/GenBank/DDBJ whole genome shotgun (WGS) entry which is preliminary data.</text>
</comment>
<evidence type="ECO:0000313" key="2">
    <source>
        <dbReference type="EMBL" id="GGZ96746.1"/>
    </source>
</evidence>